<organism evidence="2 3">
    <name type="scientific">Kockovaella imperatae</name>
    <dbReference type="NCBI Taxonomy" id="4999"/>
    <lineage>
        <taxon>Eukaryota</taxon>
        <taxon>Fungi</taxon>
        <taxon>Dikarya</taxon>
        <taxon>Basidiomycota</taxon>
        <taxon>Agaricomycotina</taxon>
        <taxon>Tremellomycetes</taxon>
        <taxon>Tremellales</taxon>
        <taxon>Cuniculitremaceae</taxon>
        <taxon>Kockovaella</taxon>
    </lineage>
</organism>
<dbReference type="InParanoid" id="A0A1Y1UUL8"/>
<accession>A0A1Y1UUL8</accession>
<dbReference type="PANTHER" id="PTHR28058:SF1">
    <property type="entry name" value="SMALL RIBOSOMAL SUBUNIT PROTEIN BS1M"/>
    <property type="match status" value="1"/>
</dbReference>
<keyword evidence="3" id="KW-1185">Reference proteome</keyword>
<reference evidence="2 3" key="1">
    <citation type="submission" date="2017-03" db="EMBL/GenBank/DDBJ databases">
        <title>Widespread Adenine N6-methylation of Active Genes in Fungi.</title>
        <authorList>
            <consortium name="DOE Joint Genome Institute"/>
            <person name="Mondo S.J."/>
            <person name="Dannebaum R.O."/>
            <person name="Kuo R.C."/>
            <person name="Louie K.B."/>
            <person name="Bewick A.J."/>
            <person name="Labutti K."/>
            <person name="Haridas S."/>
            <person name="Kuo A."/>
            <person name="Salamov A."/>
            <person name="Ahrendt S.R."/>
            <person name="Lau R."/>
            <person name="Bowen B.P."/>
            <person name="Lipzen A."/>
            <person name="Sullivan W."/>
            <person name="Andreopoulos W.B."/>
            <person name="Clum A."/>
            <person name="Lindquist E."/>
            <person name="Daum C."/>
            <person name="Northen T.R."/>
            <person name="Ramamoorthy G."/>
            <person name="Schmitz R.J."/>
            <person name="Gryganskyi A."/>
            <person name="Culley D."/>
            <person name="Magnuson J."/>
            <person name="James T.Y."/>
            <person name="O'Malley M.A."/>
            <person name="Stajich J.E."/>
            <person name="Spatafora J.W."/>
            <person name="Visel A."/>
            <person name="Grigoriev I.V."/>
        </authorList>
    </citation>
    <scope>NUCLEOTIDE SEQUENCE [LARGE SCALE GENOMIC DNA]</scope>
    <source>
        <strain evidence="2 3">NRRL Y-17943</strain>
    </source>
</reference>
<dbReference type="PANTHER" id="PTHR28058">
    <property type="entry name" value="37S RIBOSOMAL PROTEIN MRP51, MITOCHONDRIAL"/>
    <property type="match status" value="1"/>
</dbReference>
<name>A0A1Y1UUL8_9TREE</name>
<evidence type="ECO:0008006" key="4">
    <source>
        <dbReference type="Google" id="ProtNLM"/>
    </source>
</evidence>
<comment type="caution">
    <text evidence="2">The sequence shown here is derived from an EMBL/GenBank/DDBJ whole genome shotgun (WGS) entry which is preliminary data.</text>
</comment>
<feature type="compositionally biased region" description="Basic and acidic residues" evidence="1">
    <location>
        <begin position="410"/>
        <end position="419"/>
    </location>
</feature>
<gene>
    <name evidence="2" type="ORF">BD324DRAFT_606809</name>
</gene>
<dbReference type="STRING" id="4999.A0A1Y1UUL8"/>
<dbReference type="EMBL" id="NBSH01000001">
    <property type="protein sequence ID" value="ORX41166.1"/>
    <property type="molecule type" value="Genomic_DNA"/>
</dbReference>
<dbReference type="InterPro" id="IPR016712">
    <property type="entry name" value="Rbsml_bS1m-like"/>
</dbReference>
<sequence>MSSSFPQLLRQSTFAAFDPSISRVYTSTPSSVHKYGDWGLKKPIFRKKGPGYIRVHNLDAGQLLGSDWRSAEQEARFIKAYGDGRTLWTDRDDHFANAPIESSLWAESGLAEPASNKKADLVSDVNNMTEAEFAKYLKKVKAYRNQYLDMKLGDLREETVSKLELPEQRTMVNLGTRGYLSNADITNFQVGLTANQLAKKQTKNIVSQPHNVYGMAYSKMPSSSATVNPLLYHKGRALDHPADDRYGARSGRSALNKNWIVAMGGVAATSNANRGRIANPRSEILREGTDWGRVNRDQGVAMFKITKAQISEPPTVINVERKDARNVRFTPGGTRKPVTPLNTFKFDLQVSPVGDEIPVEVMEYGSKKWVAGKEDSSLESDGDDLMLDSWKDDILGDRTARSGQSSFERFAAKRGDEARSDLSDLIQRALQKMKDRKANEGVRRP</sequence>
<evidence type="ECO:0000313" key="2">
    <source>
        <dbReference type="EMBL" id="ORX41166.1"/>
    </source>
</evidence>
<evidence type="ECO:0000313" key="3">
    <source>
        <dbReference type="Proteomes" id="UP000193218"/>
    </source>
</evidence>
<evidence type="ECO:0000256" key="1">
    <source>
        <dbReference type="SAM" id="MobiDB-lite"/>
    </source>
</evidence>
<proteinExistence type="predicted"/>
<dbReference type="AlphaFoldDB" id="A0A1Y1UUL8"/>
<dbReference type="RefSeq" id="XP_021874845.1">
    <property type="nucleotide sequence ID" value="XM_022014029.1"/>
</dbReference>
<feature type="region of interest" description="Disordered" evidence="1">
    <location>
        <begin position="400"/>
        <end position="419"/>
    </location>
</feature>
<protein>
    <recommendedName>
        <fullName evidence="4">Mitochondrial ribosomal protein MRP51</fullName>
    </recommendedName>
</protein>
<dbReference type="Proteomes" id="UP000193218">
    <property type="component" value="Unassembled WGS sequence"/>
</dbReference>
<dbReference type="GeneID" id="33555837"/>
<dbReference type="OrthoDB" id="2735536at2759"/>